<dbReference type="PROSITE" id="PS50294">
    <property type="entry name" value="WD_REPEATS_REGION"/>
    <property type="match status" value="4"/>
</dbReference>
<dbReference type="InterPro" id="IPR001680">
    <property type="entry name" value="WD40_rpt"/>
</dbReference>
<dbReference type="GO" id="GO:0005737">
    <property type="term" value="C:cytoplasm"/>
    <property type="evidence" value="ECO:0007669"/>
    <property type="project" value="TreeGrafter"/>
</dbReference>
<dbReference type="EMBL" id="JACCJC010000012">
    <property type="protein sequence ID" value="KAF6237858.1"/>
    <property type="molecule type" value="Genomic_DNA"/>
</dbReference>
<feature type="compositionally biased region" description="Low complexity" evidence="5">
    <location>
        <begin position="538"/>
        <end position="548"/>
    </location>
</feature>
<proteinExistence type="inferred from homology"/>
<dbReference type="InterPro" id="IPR036047">
    <property type="entry name" value="F-box-like_dom_sf"/>
</dbReference>
<dbReference type="SMART" id="SM00320">
    <property type="entry name" value="WD40"/>
    <property type="match status" value="7"/>
</dbReference>
<dbReference type="SUPFAM" id="SSF50978">
    <property type="entry name" value="WD40 repeat-like"/>
    <property type="match status" value="1"/>
</dbReference>
<evidence type="ECO:0000259" key="6">
    <source>
        <dbReference type="PROSITE" id="PS50181"/>
    </source>
</evidence>
<evidence type="ECO:0000256" key="1">
    <source>
        <dbReference type="ARBA" id="ARBA00007968"/>
    </source>
</evidence>
<dbReference type="InterPro" id="IPR007275">
    <property type="entry name" value="YTH_domain"/>
</dbReference>
<feature type="repeat" description="WD" evidence="4">
    <location>
        <begin position="1526"/>
        <end position="1565"/>
    </location>
</feature>
<dbReference type="Pfam" id="PF00400">
    <property type="entry name" value="WD40"/>
    <property type="match status" value="7"/>
</dbReference>
<feature type="compositionally biased region" description="Basic and acidic residues" evidence="5">
    <location>
        <begin position="950"/>
        <end position="962"/>
    </location>
</feature>
<feature type="compositionally biased region" description="Polar residues" evidence="5">
    <location>
        <begin position="1255"/>
        <end position="1271"/>
    </location>
</feature>
<feature type="repeat" description="WD" evidence="4">
    <location>
        <begin position="1648"/>
        <end position="1686"/>
    </location>
</feature>
<reference evidence="8 9" key="1">
    <citation type="journal article" date="2020" name="Genomics">
        <title>Complete, high-quality genomes from long-read metagenomic sequencing of two wolf lichen thalli reveals enigmatic genome architecture.</title>
        <authorList>
            <person name="McKenzie S.K."/>
            <person name="Walston R.F."/>
            <person name="Allen J.L."/>
        </authorList>
    </citation>
    <scope>NUCLEOTIDE SEQUENCE [LARGE SCALE GENOMIC DNA]</scope>
    <source>
        <strain evidence="8">WasteWater2</strain>
    </source>
</reference>
<dbReference type="CDD" id="cd21134">
    <property type="entry name" value="YTH"/>
    <property type="match status" value="1"/>
</dbReference>
<comment type="similarity">
    <text evidence="1">Belongs to the WD repeat MET30/SCONB/SCON-2 family.</text>
</comment>
<feature type="compositionally biased region" description="Basic residues" evidence="5">
    <location>
        <begin position="1272"/>
        <end position="1294"/>
    </location>
</feature>
<sequence>MSLAYLPLPKLTRCNRSILPSDYSKQGDTPSARLSKLGCGPYRRQKHTSGWTPANKIPDVEPFDYRKDSRKPKYIEKGDPLQDEEILLQGLPIVEPGDEAINTIRKVPSDQALMPLRWGSSRRATGRSKSGLQIQVPSSNAPTSLILGEAITGKSIIYAYTSSSSSSSGRTTSSFGAVGDHLASTRSAVLPRTLAAMGDQNPSVKVERSVMSANCRTRSPLADLVLSSTPDEESYQLLALGQVGPWKRPFTPQLVKPSRLCTLIQRRRSLSDLKEAPQARQCSVGVELEAPKPQVPANMKVLGPDDIKAVRKDSLVQTDEVSSIEAKEPPVWSRKGLPFEENRRARSGLRVHLRYQNYSLDPETLSLPYGSKVFIMKSTNIHNLRASVEHEVWSSTKGANRVLQNAWESRKPGEKIIFMFSITHSHRYGGKYCGLAEMSGPFDPEREVNIWTEGLQGNEGVIPTRWIVAKDVEFSAFDDLNYNDKRVTQLRHANTVPGEAGRNLVQRYFEAEHSATAILHPKTELASSTPDRRDRRSNPPSASNSSRRVPWGLPPRPTAPAQGPHPAYRSIYGQAAPAYPPHPVYTPLDNRLPHSQMPYGAVTNNRGDSTTYPIVPYKIVRVQRAPARVIFVSDGLFPLQDGSMVPHPTMNPPSRGLETVLPTQSNATPPTMLTGQAMQEEALQPLEGIRSEDALGQFSYAPATQTTVVTTTTTTTTNFPPIMMKAPQHLYDLDPKLYPLASSPTPTSIKKLCFDVDGTPTLFQEADDTLETLEKLKHQQKALTASDGALRSVAKSDHAFERPRPEELRMGSSDALSHQQASSTAPSSRRKRSASPVSISEAVTLASGQVPRKRRLVSGGNTSSSLGNADFSTRKASQSRLQIVQTSTPITPHLGRSNTVQNQTPPVWLSEAMEEHEREDPVSSTFDASAANEDDPQILSPRSETTRGVTSREDGVANHENDMIEDSEVQSAWRDLGIGSAMTPRMENDEDEVFPQFRQPDRPRPTILDTTAAQDVSLPSPSLSPVTAAANMQSRRGYFEQPILGRTNAPGSFQSLLSQSQNSMRSSISDEALHISLNGETSEPASKEVAPANGQISTRSLLSLPSMVDTFEAMPEEMKSYLMYQFLRRCSKPVLHFVADVVNPALKCDFLRLLPVELCINVIGNLDVKTLCRAAQVSKRWRQLIDSSEKIWKRLFDVDNYVLPEGELPRAIREGWGWQSESQTEDHEKDLSAFSTNPSDTDLSVSSRMYREHSGTSPFAASQSGSATPQTKKSKRKAKSKSKPSSRKYQKRIHSASVDSIDLEEEALLDMASADGPYAAANAAAAAVPYPRIGLPSLKNLHLFKSIFMRHHIIRKTWMQDEVTPRHIAFRAHQRHVVTCLQFDADKILTGSDDSNINVYDTKTGALRATLEGHEGGVWALQYEGNVLVSGSTDRTVRVWDIEKGKCTQVFQGHTSTVRCLQILMPTPVEGKSRNQMMPKQPLIITGSRDSNLRVWKLPKPGDAPLFQTGPAPDENADCKYFVRTLSGHHHSVRAIAAYADTLVSGSYDCSVRVWKISTGETLHRLQGHTQKVYSVVLDNKRKRCISGSMDNLVKVWSLETGTVLFNLEGHSSLVGLLDLQQDRLVSAAADSTLRIWDPENGHCRSTLSAHTGAITCFQHDGQKVISGSDRTLKMWDVATGDFVKDLLTDLSGVWQVKFNERRCVAAVQRNNLTYIEVLDFGASRDGVPGHKRGRRIVVNMDGQEVSDPHDTSADADIIVED</sequence>
<dbReference type="Proteomes" id="UP000578531">
    <property type="component" value="Unassembled WGS sequence"/>
</dbReference>
<dbReference type="SUPFAM" id="SSF81383">
    <property type="entry name" value="F-box domain"/>
    <property type="match status" value="1"/>
</dbReference>
<feature type="region of interest" description="Disordered" evidence="5">
    <location>
        <begin position="787"/>
        <end position="882"/>
    </location>
</feature>
<dbReference type="SMART" id="SM00256">
    <property type="entry name" value="FBOX"/>
    <property type="match status" value="1"/>
</dbReference>
<dbReference type="RefSeq" id="XP_037167176.1">
    <property type="nucleotide sequence ID" value="XM_037305983.1"/>
</dbReference>
<dbReference type="GO" id="GO:0043161">
    <property type="term" value="P:proteasome-mediated ubiquitin-dependent protein catabolic process"/>
    <property type="evidence" value="ECO:0007669"/>
    <property type="project" value="TreeGrafter"/>
</dbReference>
<dbReference type="InterPro" id="IPR001810">
    <property type="entry name" value="F-box_dom"/>
</dbReference>
<feature type="region of interest" description="Disordered" evidence="5">
    <location>
        <begin position="21"/>
        <end position="55"/>
    </location>
</feature>
<feature type="compositionally biased region" description="Polar residues" evidence="5">
    <location>
        <begin position="1233"/>
        <end position="1247"/>
    </location>
</feature>
<evidence type="ECO:0000256" key="3">
    <source>
        <dbReference type="ARBA" id="ARBA00022737"/>
    </source>
</evidence>
<keyword evidence="2 4" id="KW-0853">WD repeat</keyword>
<feature type="domain" description="F-box" evidence="6">
    <location>
        <begin position="1148"/>
        <end position="1195"/>
    </location>
</feature>
<dbReference type="GO" id="GO:0043130">
    <property type="term" value="F:ubiquitin binding"/>
    <property type="evidence" value="ECO:0007669"/>
    <property type="project" value="TreeGrafter"/>
</dbReference>
<feature type="region of interest" description="Disordered" evidence="5">
    <location>
        <begin position="912"/>
        <end position="971"/>
    </location>
</feature>
<feature type="compositionally biased region" description="Polar residues" evidence="5">
    <location>
        <begin position="940"/>
        <end position="949"/>
    </location>
</feature>
<feature type="region of interest" description="Disordered" evidence="5">
    <location>
        <begin position="1227"/>
        <end position="1297"/>
    </location>
</feature>
<evidence type="ECO:0000256" key="2">
    <source>
        <dbReference type="ARBA" id="ARBA00022574"/>
    </source>
</evidence>
<organism evidence="8 9">
    <name type="scientific">Letharia columbiana</name>
    <dbReference type="NCBI Taxonomy" id="112416"/>
    <lineage>
        <taxon>Eukaryota</taxon>
        <taxon>Fungi</taxon>
        <taxon>Dikarya</taxon>
        <taxon>Ascomycota</taxon>
        <taxon>Pezizomycotina</taxon>
        <taxon>Lecanoromycetes</taxon>
        <taxon>OSLEUM clade</taxon>
        <taxon>Lecanoromycetidae</taxon>
        <taxon>Lecanorales</taxon>
        <taxon>Lecanorineae</taxon>
        <taxon>Parmeliaceae</taxon>
        <taxon>Letharia</taxon>
    </lineage>
</organism>
<dbReference type="GO" id="GO:0005634">
    <property type="term" value="C:nucleus"/>
    <property type="evidence" value="ECO:0007669"/>
    <property type="project" value="TreeGrafter"/>
</dbReference>
<feature type="compositionally biased region" description="Polar residues" evidence="5">
    <location>
        <begin position="859"/>
        <end position="882"/>
    </location>
</feature>
<dbReference type="InterPro" id="IPR015943">
    <property type="entry name" value="WD40/YVTN_repeat-like_dom_sf"/>
</dbReference>
<dbReference type="PROSITE" id="PS50882">
    <property type="entry name" value="YTH"/>
    <property type="match status" value="1"/>
</dbReference>
<dbReference type="Gene3D" id="2.130.10.10">
    <property type="entry name" value="YVTN repeat-like/Quinoprotein amine dehydrogenase"/>
    <property type="match status" value="1"/>
</dbReference>
<accession>A0A8H6FZU7</accession>
<feature type="repeat" description="WD" evidence="4">
    <location>
        <begin position="1479"/>
        <end position="1498"/>
    </location>
</feature>
<comment type="caution">
    <text evidence="8">The sequence shown here is derived from an EMBL/GenBank/DDBJ whole genome shotgun (WGS) entry which is preliminary data.</text>
</comment>
<evidence type="ECO:0000313" key="8">
    <source>
        <dbReference type="EMBL" id="KAF6237858.1"/>
    </source>
</evidence>
<name>A0A8H6FZU7_9LECA</name>
<dbReference type="PROSITE" id="PS50181">
    <property type="entry name" value="FBOX"/>
    <property type="match status" value="1"/>
</dbReference>
<dbReference type="GeneID" id="59285724"/>
<keyword evidence="3" id="KW-0677">Repeat</keyword>
<dbReference type="GO" id="GO:0010992">
    <property type="term" value="P:ubiquitin recycling"/>
    <property type="evidence" value="ECO:0007669"/>
    <property type="project" value="TreeGrafter"/>
</dbReference>
<dbReference type="PROSITE" id="PS00678">
    <property type="entry name" value="WD_REPEATS_1"/>
    <property type="match status" value="1"/>
</dbReference>
<feature type="domain" description="YTH" evidence="7">
    <location>
        <begin position="371"/>
        <end position="508"/>
    </location>
</feature>
<gene>
    <name evidence="8" type="ORF">HO173_004059</name>
</gene>
<dbReference type="SUPFAM" id="SSF50969">
    <property type="entry name" value="YVTN repeat-like/Quinoprotein amine dehydrogenase"/>
    <property type="match status" value="1"/>
</dbReference>
<dbReference type="PROSITE" id="PS50082">
    <property type="entry name" value="WD_REPEATS_2"/>
    <property type="match status" value="6"/>
</dbReference>
<feature type="region of interest" description="Disordered" evidence="5">
    <location>
        <begin position="519"/>
        <end position="565"/>
    </location>
</feature>
<dbReference type="InterPro" id="IPR019775">
    <property type="entry name" value="WD40_repeat_CS"/>
</dbReference>
<dbReference type="PANTHER" id="PTHR19849">
    <property type="entry name" value="PHOSPHOLIPASE A-2-ACTIVATING PROTEIN"/>
    <property type="match status" value="1"/>
</dbReference>
<feature type="repeat" description="WD" evidence="4">
    <location>
        <begin position="1566"/>
        <end position="1607"/>
    </location>
</feature>
<dbReference type="CDD" id="cd00200">
    <property type="entry name" value="WD40"/>
    <property type="match status" value="1"/>
</dbReference>
<evidence type="ECO:0000256" key="4">
    <source>
        <dbReference type="PROSITE-ProRule" id="PRU00221"/>
    </source>
</evidence>
<feature type="repeat" description="WD" evidence="4">
    <location>
        <begin position="1411"/>
        <end position="1450"/>
    </location>
</feature>
<dbReference type="Gene3D" id="1.20.1280.50">
    <property type="match status" value="1"/>
</dbReference>
<dbReference type="PRINTS" id="PR00320">
    <property type="entry name" value="GPROTEINBRPT"/>
</dbReference>
<protein>
    <submittedName>
        <fullName evidence="8">Uncharacterized protein</fullName>
    </submittedName>
</protein>
<dbReference type="CDD" id="cd22147">
    <property type="entry name" value="F-box_SpPof1-like"/>
    <property type="match status" value="1"/>
</dbReference>
<feature type="compositionally biased region" description="Basic and acidic residues" evidence="5">
    <location>
        <begin position="794"/>
        <end position="809"/>
    </location>
</feature>
<evidence type="ECO:0000313" key="9">
    <source>
        <dbReference type="Proteomes" id="UP000578531"/>
    </source>
</evidence>
<dbReference type="Gene3D" id="3.10.590.10">
    <property type="entry name" value="ph1033 like domains"/>
    <property type="match status" value="1"/>
</dbReference>
<dbReference type="Pfam" id="PF12937">
    <property type="entry name" value="F-box-like"/>
    <property type="match status" value="1"/>
</dbReference>
<dbReference type="GO" id="GO:0003723">
    <property type="term" value="F:RNA binding"/>
    <property type="evidence" value="ECO:0007669"/>
    <property type="project" value="InterPro"/>
</dbReference>
<dbReference type="InterPro" id="IPR036322">
    <property type="entry name" value="WD40_repeat_dom_sf"/>
</dbReference>
<dbReference type="PANTHER" id="PTHR19849:SF1">
    <property type="entry name" value="F-BOX_WD REPEAT-CONTAINING PROTEIN 7"/>
    <property type="match status" value="1"/>
</dbReference>
<keyword evidence="9" id="KW-1185">Reference proteome</keyword>
<evidence type="ECO:0000259" key="7">
    <source>
        <dbReference type="PROSITE" id="PS50882"/>
    </source>
</evidence>
<dbReference type="OrthoDB" id="190105at2759"/>
<feature type="repeat" description="WD" evidence="4">
    <location>
        <begin position="1608"/>
        <end position="1647"/>
    </location>
</feature>
<dbReference type="InterPro" id="IPR020472">
    <property type="entry name" value="WD40_PAC1"/>
</dbReference>
<dbReference type="Pfam" id="PF04146">
    <property type="entry name" value="YTH"/>
    <property type="match status" value="1"/>
</dbReference>
<evidence type="ECO:0000256" key="5">
    <source>
        <dbReference type="SAM" id="MobiDB-lite"/>
    </source>
</evidence>
<dbReference type="InterPro" id="IPR011044">
    <property type="entry name" value="Quino_amine_DH_bsu"/>
</dbReference>